<dbReference type="InterPro" id="IPR037401">
    <property type="entry name" value="SnoaL-like"/>
</dbReference>
<dbReference type="InterPro" id="IPR032710">
    <property type="entry name" value="NTF2-like_dom_sf"/>
</dbReference>
<dbReference type="Proteomes" id="UP001595699">
    <property type="component" value="Unassembled WGS sequence"/>
</dbReference>
<protein>
    <submittedName>
        <fullName evidence="2">Nuclear transport factor 2 family protein</fullName>
    </submittedName>
</protein>
<evidence type="ECO:0000313" key="2">
    <source>
        <dbReference type="EMBL" id="MFC3766091.1"/>
    </source>
</evidence>
<name>A0ABV7YL70_9ACTN</name>
<comment type="caution">
    <text evidence="2">The sequence shown here is derived from an EMBL/GenBank/DDBJ whole genome shotgun (WGS) entry which is preliminary data.</text>
</comment>
<dbReference type="Gene3D" id="3.10.450.50">
    <property type="match status" value="1"/>
</dbReference>
<sequence length="119" mass="13080">MTNLHQLVTDYLQTWNLTDDARRDAIVRLWADKGRYVDPLVDVQGHDQLDATIAAVQGQFAGLTFSLHGDIDAHHDVARFQWGLGPAGQEPLAIGFDVLTANEEGRIESVVGFLDKVPG</sequence>
<dbReference type="SUPFAM" id="SSF54427">
    <property type="entry name" value="NTF2-like"/>
    <property type="match status" value="1"/>
</dbReference>
<reference evidence="3" key="1">
    <citation type="journal article" date="2019" name="Int. J. Syst. Evol. Microbiol.">
        <title>The Global Catalogue of Microorganisms (GCM) 10K type strain sequencing project: providing services to taxonomists for standard genome sequencing and annotation.</title>
        <authorList>
            <consortium name="The Broad Institute Genomics Platform"/>
            <consortium name="The Broad Institute Genome Sequencing Center for Infectious Disease"/>
            <person name="Wu L."/>
            <person name="Ma J."/>
        </authorList>
    </citation>
    <scope>NUCLEOTIDE SEQUENCE [LARGE SCALE GENOMIC DNA]</scope>
    <source>
        <strain evidence="3">CGMCC 4.7241</strain>
    </source>
</reference>
<gene>
    <name evidence="2" type="ORF">ACFOUW_35020</name>
</gene>
<dbReference type="EMBL" id="JBHRZH010000048">
    <property type="protein sequence ID" value="MFC3766091.1"/>
    <property type="molecule type" value="Genomic_DNA"/>
</dbReference>
<organism evidence="2 3">
    <name type="scientific">Tenggerimyces flavus</name>
    <dbReference type="NCBI Taxonomy" id="1708749"/>
    <lineage>
        <taxon>Bacteria</taxon>
        <taxon>Bacillati</taxon>
        <taxon>Actinomycetota</taxon>
        <taxon>Actinomycetes</taxon>
        <taxon>Propionibacteriales</taxon>
        <taxon>Nocardioidaceae</taxon>
        <taxon>Tenggerimyces</taxon>
    </lineage>
</organism>
<feature type="domain" description="SnoaL-like" evidence="1">
    <location>
        <begin position="8"/>
        <end position="108"/>
    </location>
</feature>
<dbReference type="RefSeq" id="WP_205116713.1">
    <property type="nucleotide sequence ID" value="NZ_JAFBCM010000001.1"/>
</dbReference>
<evidence type="ECO:0000259" key="1">
    <source>
        <dbReference type="Pfam" id="PF12680"/>
    </source>
</evidence>
<proteinExistence type="predicted"/>
<accession>A0ABV7YL70</accession>
<dbReference type="Pfam" id="PF12680">
    <property type="entry name" value="SnoaL_2"/>
    <property type="match status" value="1"/>
</dbReference>
<keyword evidence="3" id="KW-1185">Reference proteome</keyword>
<evidence type="ECO:0000313" key="3">
    <source>
        <dbReference type="Proteomes" id="UP001595699"/>
    </source>
</evidence>